<proteinExistence type="inferred from homology"/>
<evidence type="ECO:0000256" key="3">
    <source>
        <dbReference type="ARBA" id="ARBA00022723"/>
    </source>
</evidence>
<dbReference type="InterPro" id="IPR045109">
    <property type="entry name" value="LSDs-like"/>
</dbReference>
<sequence>MVAGGMKAQGKEAAVPEPFRCRRTDGKQWRCSRRAKDGISFCELHHLQAQHRQARRPVPEALKLPHCRRGGGDRGSIPVAGPRRGPKKGKRGGRRGGRGRVGKKERGKKGREKKGNGELAMELIRMVLRQMLQRREEKEKRRREEAAAEERAKEGAGEAMEQKLELSSSSFLRWCFRSKNVERPPLVASSLMVSSGKGKTVGCERNKKRVCQFCQENCIRCLVRCSNCQKVIFCRACVKKWYPDVTETEVEMDCPICLGTCLETKDFAVKDSL</sequence>
<dbReference type="GO" id="GO:0008270">
    <property type="term" value="F:zinc ion binding"/>
    <property type="evidence" value="ECO:0007669"/>
    <property type="project" value="UniProtKB-KW"/>
</dbReference>
<evidence type="ECO:0000259" key="8">
    <source>
        <dbReference type="PROSITE" id="PS50089"/>
    </source>
</evidence>
<dbReference type="GO" id="GO:0000118">
    <property type="term" value="C:histone deacetylase complex"/>
    <property type="evidence" value="ECO:0007669"/>
    <property type="project" value="TreeGrafter"/>
</dbReference>
<dbReference type="GO" id="GO:0032454">
    <property type="term" value="F:histone H3K9 demethylase activity"/>
    <property type="evidence" value="ECO:0007669"/>
    <property type="project" value="InterPro"/>
</dbReference>
<dbReference type="PROSITE" id="PS51667">
    <property type="entry name" value="WRC"/>
    <property type="match status" value="1"/>
</dbReference>
<protein>
    <submittedName>
        <fullName evidence="10">Uncharacterized protein</fullName>
    </submittedName>
</protein>
<dbReference type="AlphaFoldDB" id="A0A843UJK3"/>
<keyword evidence="4" id="KW-0539">Nucleus</keyword>
<evidence type="ECO:0000256" key="5">
    <source>
        <dbReference type="PROSITE-ProRule" id="PRU00175"/>
    </source>
</evidence>
<gene>
    <name evidence="10" type="ORF">Taro_018823</name>
</gene>
<feature type="region of interest" description="Disordered" evidence="7">
    <location>
        <begin position="63"/>
        <end position="118"/>
    </location>
</feature>
<dbReference type="OrthoDB" id="1934855at2759"/>
<keyword evidence="5" id="KW-0863">Zinc-finger</keyword>
<keyword evidence="3" id="KW-0479">Metal-binding</keyword>
<comment type="subcellular location">
    <subcellularLocation>
        <location evidence="1">Nucleus</location>
    </subcellularLocation>
</comment>
<feature type="domain" description="WRC" evidence="9">
    <location>
        <begin position="15"/>
        <end position="59"/>
    </location>
</feature>
<keyword evidence="11" id="KW-1185">Reference proteome</keyword>
<evidence type="ECO:0000256" key="6">
    <source>
        <dbReference type="PROSITE-ProRule" id="PRU01002"/>
    </source>
</evidence>
<feature type="domain" description="RING-type" evidence="8">
    <location>
        <begin position="211"/>
        <end position="257"/>
    </location>
</feature>
<dbReference type="InterPro" id="IPR001841">
    <property type="entry name" value="Znf_RING"/>
</dbReference>
<dbReference type="PANTHER" id="PTHR12549">
    <property type="entry name" value="JMJC DOMAIN-CONTAINING HISTONE DEMETHYLATION PROTEIN"/>
    <property type="match status" value="1"/>
</dbReference>
<comment type="similarity">
    <text evidence="2">Belongs to the JARID1 histone demethylase family.</text>
</comment>
<dbReference type="EMBL" id="NMUH01000889">
    <property type="protein sequence ID" value="MQL86282.1"/>
    <property type="molecule type" value="Genomic_DNA"/>
</dbReference>
<keyword evidence="5" id="KW-0862">Zinc</keyword>
<comment type="caution">
    <text evidence="10">The sequence shown here is derived from an EMBL/GenBank/DDBJ whole genome shotgun (WGS) entry which is preliminary data.</text>
</comment>
<dbReference type="InterPro" id="IPR014977">
    <property type="entry name" value="WRC_dom"/>
</dbReference>
<dbReference type="GO" id="GO:0006357">
    <property type="term" value="P:regulation of transcription by RNA polymerase II"/>
    <property type="evidence" value="ECO:0007669"/>
    <property type="project" value="TreeGrafter"/>
</dbReference>
<evidence type="ECO:0000256" key="1">
    <source>
        <dbReference type="ARBA" id="ARBA00004123"/>
    </source>
</evidence>
<feature type="compositionally biased region" description="Basic residues" evidence="7">
    <location>
        <begin position="84"/>
        <end position="112"/>
    </location>
</feature>
<dbReference type="GO" id="GO:0031490">
    <property type="term" value="F:chromatin DNA binding"/>
    <property type="evidence" value="ECO:0007669"/>
    <property type="project" value="TreeGrafter"/>
</dbReference>
<dbReference type="Pfam" id="PF08879">
    <property type="entry name" value="WRC"/>
    <property type="match status" value="1"/>
</dbReference>
<dbReference type="Proteomes" id="UP000652761">
    <property type="component" value="Unassembled WGS sequence"/>
</dbReference>
<evidence type="ECO:0000313" key="10">
    <source>
        <dbReference type="EMBL" id="MQL86282.1"/>
    </source>
</evidence>
<evidence type="ECO:0000256" key="7">
    <source>
        <dbReference type="SAM" id="MobiDB-lite"/>
    </source>
</evidence>
<evidence type="ECO:0000259" key="9">
    <source>
        <dbReference type="PROSITE" id="PS51667"/>
    </source>
</evidence>
<dbReference type="PANTHER" id="PTHR12549:SF42">
    <property type="entry name" value="LYSINE-SPECIFIC DEMETHYLASE JMJ28"/>
    <property type="match status" value="1"/>
</dbReference>
<evidence type="ECO:0000256" key="2">
    <source>
        <dbReference type="ARBA" id="ARBA00006801"/>
    </source>
</evidence>
<evidence type="ECO:0000256" key="4">
    <source>
        <dbReference type="ARBA" id="ARBA00023242"/>
    </source>
</evidence>
<feature type="region of interest" description="Disordered" evidence="7">
    <location>
        <begin position="135"/>
        <end position="161"/>
    </location>
</feature>
<dbReference type="PROSITE" id="PS50089">
    <property type="entry name" value="ZF_RING_2"/>
    <property type="match status" value="1"/>
</dbReference>
<reference evidence="10" key="1">
    <citation type="submission" date="2017-07" db="EMBL/GenBank/DDBJ databases">
        <title>Taro Niue Genome Assembly and Annotation.</title>
        <authorList>
            <person name="Atibalentja N."/>
            <person name="Keating K."/>
            <person name="Fields C.J."/>
        </authorList>
    </citation>
    <scope>NUCLEOTIDE SEQUENCE</scope>
    <source>
        <strain evidence="10">Niue_2</strain>
        <tissue evidence="10">Leaf</tissue>
    </source>
</reference>
<dbReference type="GO" id="GO:0003712">
    <property type="term" value="F:transcription coregulator activity"/>
    <property type="evidence" value="ECO:0007669"/>
    <property type="project" value="TreeGrafter"/>
</dbReference>
<organism evidence="10 11">
    <name type="scientific">Colocasia esculenta</name>
    <name type="common">Wild taro</name>
    <name type="synonym">Arum esculentum</name>
    <dbReference type="NCBI Taxonomy" id="4460"/>
    <lineage>
        <taxon>Eukaryota</taxon>
        <taxon>Viridiplantae</taxon>
        <taxon>Streptophyta</taxon>
        <taxon>Embryophyta</taxon>
        <taxon>Tracheophyta</taxon>
        <taxon>Spermatophyta</taxon>
        <taxon>Magnoliopsida</taxon>
        <taxon>Liliopsida</taxon>
        <taxon>Araceae</taxon>
        <taxon>Aroideae</taxon>
        <taxon>Colocasieae</taxon>
        <taxon>Colocasia</taxon>
    </lineage>
</organism>
<evidence type="ECO:0000313" key="11">
    <source>
        <dbReference type="Proteomes" id="UP000652761"/>
    </source>
</evidence>
<name>A0A843UJK3_COLES</name>
<comment type="caution">
    <text evidence="6">Lacks conserved residue(s) required for the propagation of feature annotation.</text>
</comment>
<dbReference type="GO" id="GO:0000785">
    <property type="term" value="C:chromatin"/>
    <property type="evidence" value="ECO:0007669"/>
    <property type="project" value="TreeGrafter"/>
</dbReference>
<accession>A0A843UJK3</accession>